<evidence type="ECO:0000313" key="1">
    <source>
        <dbReference type="EMBL" id="EPP38903.1"/>
    </source>
</evidence>
<comment type="caution">
    <text evidence="1">The sequence shown here is derived from an EMBL/GenBank/DDBJ whole genome shotgun (WGS) entry which is preliminary data.</text>
</comment>
<proteinExistence type="predicted"/>
<dbReference type="Proteomes" id="UP000014821">
    <property type="component" value="Unassembled WGS sequence"/>
</dbReference>
<reference evidence="1" key="1">
    <citation type="submission" date="2013-04" db="EMBL/GenBank/DDBJ databases">
        <title>Genome sequence of Chlamydia psittaci 10_881_SC42.</title>
        <authorList>
            <person name="Huot-Creasy H."/>
            <person name="McCracken C.L."/>
            <person name="Humphries M."/>
            <person name="Sachse K."/>
            <person name="Laroucau K."/>
            <person name="Bavoil P."/>
            <person name="Myers G.S."/>
        </authorList>
    </citation>
    <scope>NUCLEOTIDE SEQUENCE [LARGE SCALE GENOMIC DNA]</scope>
    <source>
        <strain evidence="1">10_881_SC42</strain>
    </source>
</reference>
<organism evidence="1 2">
    <name type="scientific">Chlamydia avium</name>
    <dbReference type="NCBI Taxonomy" id="1457141"/>
    <lineage>
        <taxon>Bacteria</taxon>
        <taxon>Pseudomonadati</taxon>
        <taxon>Chlamydiota</taxon>
        <taxon>Chlamydiia</taxon>
        <taxon>Chlamydiales</taxon>
        <taxon>Chlamydiaceae</taxon>
        <taxon>Chlamydia/Chlamydophila group</taxon>
        <taxon>Chlamydia</taxon>
    </lineage>
</organism>
<dbReference type="EMBL" id="ATND01000001">
    <property type="protein sequence ID" value="EPP38903.1"/>
    <property type="molecule type" value="Genomic_DNA"/>
</dbReference>
<name>A0ABN0MTX3_9CHLA</name>
<sequence length="41" mass="5020">MEIIIRKRFMVPRDYSQATMNRDMNTFIPKDHIRVFCNMVT</sequence>
<protein>
    <submittedName>
        <fullName evidence="1">Uncharacterized protein</fullName>
    </submittedName>
</protein>
<accession>A0ABN0MTX3</accession>
<keyword evidence="2" id="KW-1185">Reference proteome</keyword>
<gene>
    <name evidence="1" type="ORF">CP10881SC42_0048</name>
</gene>
<evidence type="ECO:0000313" key="2">
    <source>
        <dbReference type="Proteomes" id="UP000014821"/>
    </source>
</evidence>